<evidence type="ECO:0000313" key="2">
    <source>
        <dbReference type="Proteomes" id="UP000003490"/>
    </source>
</evidence>
<dbReference type="EMBL" id="ABCB02000012">
    <property type="protein sequence ID" value="EDO62758.1"/>
    <property type="molecule type" value="Genomic_DNA"/>
</dbReference>
<protein>
    <submittedName>
        <fullName evidence="1">Uncharacterized protein</fullName>
    </submittedName>
</protein>
<reference evidence="1 2" key="2">
    <citation type="submission" date="2007-08" db="EMBL/GenBank/DDBJ databases">
        <authorList>
            <person name="Fulton L."/>
            <person name="Clifton S."/>
            <person name="Fulton B."/>
            <person name="Xu J."/>
            <person name="Minx P."/>
            <person name="Pepin K.H."/>
            <person name="Johnson M."/>
            <person name="Thiruvilangam P."/>
            <person name="Bhonagiri V."/>
            <person name="Nash W.E."/>
            <person name="Wang C."/>
            <person name="Mardis E.R."/>
            <person name="Wilson R.K."/>
        </authorList>
    </citation>
    <scope>NUCLEOTIDE SEQUENCE [LARGE SCALE GENOMIC DNA]</scope>
    <source>
        <strain evidence="1 2">DSM 753</strain>
    </source>
</reference>
<proteinExistence type="predicted"/>
<evidence type="ECO:0000313" key="1">
    <source>
        <dbReference type="EMBL" id="EDO62758.1"/>
    </source>
</evidence>
<name>A7VP71_9FIRM</name>
<dbReference type="Proteomes" id="UP000003490">
    <property type="component" value="Unassembled WGS sequence"/>
</dbReference>
<sequence>MIAHYGQAGFFYTLFQRVSFYSFPCCQFFERPRSKKLFLSRKASISV</sequence>
<dbReference type="HOGENOM" id="CLU_3166457_0_0_9"/>
<reference evidence="1 2" key="1">
    <citation type="submission" date="2007-08" db="EMBL/GenBank/DDBJ databases">
        <title>Draft genome sequence of Clostridium leptum (DSM 753).</title>
        <authorList>
            <person name="Sudarsanam P."/>
            <person name="Ley R."/>
            <person name="Guruge J."/>
            <person name="Turnbaugh P.J."/>
            <person name="Mahowald M."/>
            <person name="Liep D."/>
            <person name="Gordon J."/>
        </authorList>
    </citation>
    <scope>NUCLEOTIDE SEQUENCE [LARGE SCALE GENOMIC DNA]</scope>
    <source>
        <strain evidence="1 2">DSM 753</strain>
    </source>
</reference>
<comment type="caution">
    <text evidence="1">The sequence shown here is derived from an EMBL/GenBank/DDBJ whole genome shotgun (WGS) entry which is preliminary data.</text>
</comment>
<dbReference type="AlphaFoldDB" id="A7VP71"/>
<gene>
    <name evidence="1" type="ORF">CLOLEP_00347</name>
</gene>
<accession>A7VP71</accession>
<organism evidence="1 2">
    <name type="scientific">[Clostridium] leptum DSM 753</name>
    <dbReference type="NCBI Taxonomy" id="428125"/>
    <lineage>
        <taxon>Bacteria</taxon>
        <taxon>Bacillati</taxon>
        <taxon>Bacillota</taxon>
        <taxon>Clostridia</taxon>
        <taxon>Eubacteriales</taxon>
        <taxon>Oscillospiraceae</taxon>
        <taxon>Oscillospiraceae incertae sedis</taxon>
    </lineage>
</organism>